<sequence length="1474" mass="144110">MFKLNSMETPLQTKSVNALFAFFKTALLIVKQMTTGFFISKITGLLLIPINDVGFSKIILKKKPLNNSFSVAILLLSLLFGITASAQTNTWDGSSSSNWNTAANWSLNLVPTSAHDVVIPNGVTATITINTSAVCKTYTMNGGNTANTVTISSGNSLTVSGAVLIGAGTGNNDDKILDVASGSLSCTTITVTATGSNQRNSGITLTTGTVTASGTITMGDVNDIFTFSNAGFLNVGGNMSGGTFTASTGTVEYYGNGSGGTTANQTVGAYTYNNLTLSGSGIKTFSATSTINTLLSIQGTVTVAGTTPIYSTAILEYKGSAAQITSNVELPSTVTVNLIIDNSNGVTLNASKSSFSGSLTVTAGSILALSTFNLASPTSTLLECGAVTGSSITGSGVLTLGGDVTVTDAGTGTSGATIAAPITMASTRNFIVANDTFNPTNSTAVDLSISSIVSGAGGLTKQGAGTMDLSALNTYNGTTTVTAGILRASNNTVVTNTNGAFGNSASAASNIILNGGTIQFNTATFSKTITVAVTNSGLDGYGTSRIISAPITKTAAGTFNLNIGGTTVASAEGQDLTLSGLINNTSAGLGLTKIGTSTAIISGASNSYSGGTTITSGILRVSAVVASSGNGALGNGGTISLNGGTLQSNIASFDRGLTVSATNSTIDAFGVNSSFTGSINQNVAATFNLNVGGTTAASAEGQQLTFSSAINNSSGTLGLTKIGSSTVILSAGNGYTGLTTVSAGTLQYGVNSAIATGAVTVSGGTLSMLTFTDTVGAVTLTSGAITGTTGALTAASYAVESGTISKILAGTGGLTKSNLGTVTLSGANTYTGGNNISAGTLSINSTTALGAVANNLTIASGAFANIVSNVTVANLTLGGLGTAIGTWGFTGSGATFINTTNFTTTISGVINVSNDSRTAPTATLVVSNSPATYSGSAQSATVSISASSVPGVVTTILTGAAASQTTAATYAVTASFVPTNTANYSTLTGLSAGNFVINKVNLTITATGPTKTYGTALTAGASATNFTAVGAIPGQTVTSVTLTPNAAGLSATTAAGLAYVVTPSAPTGTGGFLAANYNITFNAFNGTVGQANLTITATGPTKTYGTALTAGASATNFTAVGAIPGEAVTSVTLTPNAAGLSATTAAGLAYVVTPSAPTGIGGFLAANYNITFNAFNGTVGQANLTITATGPTKTYGTALTTVASATNFTAVGAIPGQTVTSVTLTPNAAGLSATTATGLAYVVTPSAPTGTGGFLAANYNITFNAFNGTVGQANLTVTATGPTKTYGTALTAGASSTNFTAVGAIPGEAVTSVTLTPNAAGLSATTAAGLAYVVTPSAPTGTGGFLAANYNITFNAFNGTVGQANLTITATGPTKTYGTALTAGASATNFTAVGAIPGQTITSVTLTPNVAGLSATTAAGLAYVVTPSAPTGTGGFLAANYNITFNAFNGTVGQANLTITATGPTKTYGTALTT</sequence>
<dbReference type="NCBIfam" id="TIGR02601">
    <property type="entry name" value="autotrns_rpt"/>
    <property type="match status" value="4"/>
</dbReference>
<proteinExistence type="predicted"/>
<dbReference type="EMBL" id="WAEM01000007">
    <property type="protein sequence ID" value="KAB1154737.1"/>
    <property type="molecule type" value="Genomic_DNA"/>
</dbReference>
<comment type="caution">
    <text evidence="2">The sequence shown here is derived from an EMBL/GenBank/DDBJ whole genome shotgun (WGS) entry which is preliminary data.</text>
</comment>
<evidence type="ECO:0000256" key="1">
    <source>
        <dbReference type="ARBA" id="ARBA00022729"/>
    </source>
</evidence>
<protein>
    <submittedName>
        <fullName evidence="2">Uncharacterized protein</fullName>
    </submittedName>
</protein>
<reference evidence="2 3" key="1">
    <citation type="submission" date="2019-09" db="EMBL/GenBank/DDBJ databases">
        <title>Flavobacterium sp. nov., isolated from glacier ice.</title>
        <authorList>
            <person name="Liu Q."/>
        </authorList>
    </citation>
    <scope>NUCLEOTIDE SEQUENCE [LARGE SCALE GENOMIC DNA]</scope>
    <source>
        <strain evidence="2 3">NBRC 112527</strain>
    </source>
</reference>
<dbReference type="SUPFAM" id="SSF51126">
    <property type="entry name" value="Pectin lyase-like"/>
    <property type="match status" value="1"/>
</dbReference>
<dbReference type="InterPro" id="IPR013425">
    <property type="entry name" value="Autotrns_rpt"/>
</dbReference>
<dbReference type="InterPro" id="IPR011050">
    <property type="entry name" value="Pectin_lyase_fold/virulence"/>
</dbReference>
<dbReference type="Proteomes" id="UP000490922">
    <property type="component" value="Unassembled WGS sequence"/>
</dbReference>
<accession>A0A7J5AB22</accession>
<keyword evidence="1" id="KW-0732">Signal</keyword>
<dbReference type="Pfam" id="PF12951">
    <property type="entry name" value="PATR"/>
    <property type="match status" value="4"/>
</dbReference>
<evidence type="ECO:0000313" key="2">
    <source>
        <dbReference type="EMBL" id="KAB1154737.1"/>
    </source>
</evidence>
<keyword evidence="3" id="KW-1185">Reference proteome</keyword>
<organism evidence="2 3">
    <name type="scientific">Flavobacterium luteum</name>
    <dbReference type="NCBI Taxonomy" id="2026654"/>
    <lineage>
        <taxon>Bacteria</taxon>
        <taxon>Pseudomonadati</taxon>
        <taxon>Bacteroidota</taxon>
        <taxon>Flavobacteriia</taxon>
        <taxon>Flavobacteriales</taxon>
        <taxon>Flavobacteriaceae</taxon>
        <taxon>Flavobacterium</taxon>
    </lineage>
</organism>
<name>A0A7J5AB22_9FLAO</name>
<feature type="non-terminal residue" evidence="2">
    <location>
        <position position="1474"/>
    </location>
</feature>
<gene>
    <name evidence="2" type="ORF">F6464_11830</name>
</gene>
<dbReference type="OrthoDB" id="1198496at2"/>
<evidence type="ECO:0000313" key="3">
    <source>
        <dbReference type="Proteomes" id="UP000490922"/>
    </source>
</evidence>